<gene>
    <name evidence="2" type="ORF">DNG_04407</name>
</gene>
<proteinExistence type="predicted"/>
<feature type="region of interest" description="Disordered" evidence="1">
    <location>
        <begin position="262"/>
        <end position="284"/>
    </location>
</feature>
<sequence length="499" mass="57194">MASIQHLPLELKLNIFSYVYHPYDLHSLISSCPELLHAFVPNRTRILSSLLKAVILPGALHHALFASQEIDASVSGDSFVEYTQDLLENYFSPDTIVDLPTDTLGLIRLSRLYSQVSRLIDGYVCQAARRISGDDDPPWHDPAGQIPEGFAPLSSNERTRLQRAFFRHELYSRQLRRYDCSEQYELFVRRLFPWEIEEMSCVYYYFAFLARGVFGELEDELVRAVTMAPGARKMDDTEPLLLEPVVRCERCHDQYRPSSDGLTGVGPGTVRVEDDDEGSNDGGEDQMVRFDKLHIWELDLFEREDESGGRVSSGHYIPYLICRMAAIDVGSMTHLVGADVNERKNILREGIHLLGDKTLPDTISYAISSRHNEGGDRTTEGWVGDDPSHYTLGYHLFTSSRWFANSYRAMSGTHTPLMYRPRREMGYVFWDAERIESPIVKEALERPDDKVWVRAQVKNRARLGKSVEKRLERFTLPRREMAKIAAKFGGFTIPHECEW</sequence>
<name>A0AAE8MY06_9PEZI</name>
<evidence type="ECO:0000313" key="2">
    <source>
        <dbReference type="EMBL" id="SPO01734.1"/>
    </source>
</evidence>
<dbReference type="Proteomes" id="UP001187682">
    <property type="component" value="Unassembled WGS sequence"/>
</dbReference>
<dbReference type="EMBL" id="ONZQ02000005">
    <property type="protein sequence ID" value="SPO01734.1"/>
    <property type="molecule type" value="Genomic_DNA"/>
</dbReference>
<evidence type="ECO:0000313" key="3">
    <source>
        <dbReference type="Proteomes" id="UP001187682"/>
    </source>
</evidence>
<dbReference type="AlphaFoldDB" id="A0AAE8MY06"/>
<feature type="compositionally biased region" description="Acidic residues" evidence="1">
    <location>
        <begin position="273"/>
        <end position="284"/>
    </location>
</feature>
<reference evidence="2" key="1">
    <citation type="submission" date="2018-03" db="EMBL/GenBank/DDBJ databases">
        <authorList>
            <person name="Guldener U."/>
        </authorList>
    </citation>
    <scope>NUCLEOTIDE SEQUENCE</scope>
</reference>
<accession>A0AAE8MY06</accession>
<comment type="caution">
    <text evidence="2">The sequence shown here is derived from an EMBL/GenBank/DDBJ whole genome shotgun (WGS) entry which is preliminary data.</text>
</comment>
<protein>
    <submittedName>
        <fullName evidence="2">Uncharacterized protein</fullName>
    </submittedName>
</protein>
<keyword evidence="3" id="KW-1185">Reference proteome</keyword>
<evidence type="ECO:0000256" key="1">
    <source>
        <dbReference type="SAM" id="MobiDB-lite"/>
    </source>
</evidence>
<organism evidence="2 3">
    <name type="scientific">Cephalotrichum gorgonifer</name>
    <dbReference type="NCBI Taxonomy" id="2041049"/>
    <lineage>
        <taxon>Eukaryota</taxon>
        <taxon>Fungi</taxon>
        <taxon>Dikarya</taxon>
        <taxon>Ascomycota</taxon>
        <taxon>Pezizomycotina</taxon>
        <taxon>Sordariomycetes</taxon>
        <taxon>Hypocreomycetidae</taxon>
        <taxon>Microascales</taxon>
        <taxon>Microascaceae</taxon>
        <taxon>Cephalotrichum</taxon>
    </lineage>
</organism>